<dbReference type="InterPro" id="IPR044048">
    <property type="entry name" value="Big_12"/>
</dbReference>
<evidence type="ECO:0000313" key="4">
    <source>
        <dbReference type="Proteomes" id="UP000654004"/>
    </source>
</evidence>
<protein>
    <recommendedName>
        <fullName evidence="2">Dystroglycan-type cadherin-like domain-containing protein</fullName>
    </recommendedName>
</protein>
<keyword evidence="4" id="KW-1185">Reference proteome</keyword>
<feature type="signal peptide" evidence="1">
    <location>
        <begin position="1"/>
        <end position="32"/>
    </location>
</feature>
<feature type="domain" description="Dystroglycan-type cadherin-like" evidence="2">
    <location>
        <begin position="1600"/>
        <end position="1680"/>
    </location>
</feature>
<dbReference type="Pfam" id="PF25564">
    <property type="entry name" value="DUF7933"/>
    <property type="match status" value="5"/>
</dbReference>
<feature type="domain" description="Dystroglycan-type cadherin-like" evidence="2">
    <location>
        <begin position="1414"/>
        <end position="1506"/>
    </location>
</feature>
<dbReference type="PANTHER" id="PTHR34677">
    <property type="match status" value="1"/>
</dbReference>
<name>A0ABQ2QKL9_9GAMM</name>
<dbReference type="Pfam" id="PF19078">
    <property type="entry name" value="Big_12"/>
    <property type="match status" value="3"/>
</dbReference>
<feature type="chain" id="PRO_5046776210" description="Dystroglycan-type cadherin-like domain-containing protein" evidence="1">
    <location>
        <begin position="33"/>
        <end position="1682"/>
    </location>
</feature>
<proteinExistence type="predicted"/>
<dbReference type="InterPro" id="IPR013783">
    <property type="entry name" value="Ig-like_fold"/>
</dbReference>
<keyword evidence="1" id="KW-0732">Signal</keyword>
<dbReference type="Proteomes" id="UP000654004">
    <property type="component" value="Unassembled WGS sequence"/>
</dbReference>
<organism evidence="3 4">
    <name type="scientific">Shewanella ulleungensis</name>
    <dbReference type="NCBI Taxonomy" id="2282699"/>
    <lineage>
        <taxon>Bacteria</taxon>
        <taxon>Pseudomonadati</taxon>
        <taxon>Pseudomonadota</taxon>
        <taxon>Gammaproteobacteria</taxon>
        <taxon>Alteromonadales</taxon>
        <taxon>Shewanellaceae</taxon>
        <taxon>Shewanella</taxon>
    </lineage>
</organism>
<dbReference type="EMBL" id="BMQW01000004">
    <property type="protein sequence ID" value="GGP84928.1"/>
    <property type="molecule type" value="Genomic_DNA"/>
</dbReference>
<dbReference type="InterPro" id="IPR015919">
    <property type="entry name" value="Cadherin-like_sf"/>
</dbReference>
<sequence>MIAMPKNTLSGLLNSSRLVYLFVLMASFTANAVPSDLSLAGVLSSPTVSVGNSSTLTYTLTNNSSSDSASEIGFNVNLPLGVVVAAQTNESMSCGSGSYTLDAGASIVAASGYQLSQGQSCKLIFNVTASSAGALNITTTDLSSSAGSSADSSTTLTVSDTTVSATLSLSPSSVSVGNFTRLTLTLVNSQDSYAYGFSGKIDLPSGTVIAPVANFSTDCGDFMSLTESAGASSITLFAQYIPISQYATLPPFSSCTVSIDLLSSVAGEFDIITSDMTYANSSNRIGKASTFLNVQKQFVNMVLDPLTVTPGQAATLNVSLTNFDRSNSAANITFSDDLDATLTGLVATGLPLNDVCGSGSVLSGTDVVMLTNGSLSGGDSCSFSIPVQIPSNSVIGLYDNTVGNISSSINTYPDVTNSFYVSNAPTLSMEVLESNVTAGDNITLRYVLTNIDSVNDATDLTFNTVIGGDSVATITTLPGSNFCNATGTSSTPFISDAFQANVAAITLSAGQSCTFDLGLTLNADINSGDYQFIAQQISTTINGQAISSQNPSANAAITVNTAPSLRFSFQERVLLPGATSAIDFELSHNENASADATNIAFTLDLETVLSGLVATGLPVSDVCDVGSAVSGTSTITFSGGSLSPGESCHFSVPVQLPAGSVGSNLTFTSSSTTANLAGEVVNKAGSSTSLTVSGLRFSQTFSDSSIKVGSAGGQVDVIYLLTNETGAGDATSIAFTENFSSFISGSTIASADQTGFCGTGSATSGSGSSFLIVSGVEVANGQQCAITVTLNIPNTVAANNYLSVTSNLSATIDGVNTSVSAVVANLNINELTVVTSVDVSSPTSESVISLLITFTDEVSDFDETDIIATNASLSNFGGTGAIYTADVTPTANGIVTLQIAANAAFDVLDGSVGNKAALDTVFEYQSTPIVATPSLTLSSPSSVLVNSGPVSYTVNYTDVEQVDLNANEVTLNTTGTANADISIFNGDSSTVTVSLDNIVGNGSIGISIVGGTARFSTNLAPSAGPSGVFIVDTLKPNVALSTGSLNQTTDFTVNIAFDENVLGFDVGDISVVNGSLSNFQIINAKTYSVVVSAIGETSVNLSILDSVASDGAGNGNNTSNTLNITYDDLQPSVTVSGPSGSVSSGFTATIDFSESVTGFDINDIQVTNANLSAFTNVDDKQYTIAVSPIAQSAVILAVNSSVAVDVLNNSNIASNSYSVIYDFNDAPVISGTPATSVNEDSAYSFTPTATDADSGDSLTFSITNKPTWASFNSANGQLSGTPTNADVGTTAGIVISVSDGNVSTPLSAFSITVSNTNDAPVIGGTPATSVNEDSAFSFTPTASDDDSGDSLTFSITNKPTWASFNSANGQLNGTPTNADVGTTAGIVISVSDGNVSTPLSAFSITVSNTNDAPVIGGTPATSVNEDSAYSFTPTASDDDSGDSLTFSITNKPTWASFNSANGQLSGTPTNADVGTTAGIVISVSDGNVSTPLSAFSITVSNTNDAPVIGGTPATSVNEDSAYSFTPTASDDDSGDSLTFSITNKPTWASFNSANGQLSGTPTNADVGTTAGIVISVSDGNVSTPLSAFSITVSNTNDAPVIGGTPATSVNEDSAYSFTPTASDDDSGDSLTFSIANKPTWASFNSANGQLSGTPTNADVGTTAGIVISVSDGNISTHRVNCL</sequence>
<reference evidence="4" key="1">
    <citation type="journal article" date="2019" name="Int. J. Syst. Evol. Microbiol.">
        <title>The Global Catalogue of Microorganisms (GCM) 10K type strain sequencing project: providing services to taxonomists for standard genome sequencing and annotation.</title>
        <authorList>
            <consortium name="The Broad Institute Genomics Platform"/>
            <consortium name="The Broad Institute Genome Sequencing Center for Infectious Disease"/>
            <person name="Wu L."/>
            <person name="Ma J."/>
        </authorList>
    </citation>
    <scope>NUCLEOTIDE SEQUENCE [LARGE SCALE GENOMIC DNA]</scope>
    <source>
        <strain evidence="4">JCM 32305</strain>
    </source>
</reference>
<dbReference type="SUPFAM" id="SSF49313">
    <property type="entry name" value="Cadherin-like"/>
    <property type="match status" value="5"/>
</dbReference>
<dbReference type="Pfam" id="PF05345">
    <property type="entry name" value="He_PIG"/>
    <property type="match status" value="5"/>
</dbReference>
<dbReference type="InterPro" id="IPR006644">
    <property type="entry name" value="Cadg"/>
</dbReference>
<evidence type="ECO:0000256" key="1">
    <source>
        <dbReference type="SAM" id="SignalP"/>
    </source>
</evidence>
<dbReference type="Gene3D" id="2.60.40.10">
    <property type="entry name" value="Immunoglobulins"/>
    <property type="match status" value="5"/>
</dbReference>
<comment type="caution">
    <text evidence="3">The sequence shown here is derived from an EMBL/GenBank/DDBJ whole genome shotgun (WGS) entry which is preliminary data.</text>
</comment>
<feature type="domain" description="Dystroglycan-type cadherin-like" evidence="2">
    <location>
        <begin position="1227"/>
        <end position="1320"/>
    </location>
</feature>
<evidence type="ECO:0000259" key="2">
    <source>
        <dbReference type="SMART" id="SM00736"/>
    </source>
</evidence>
<gene>
    <name evidence="3" type="ORF">GCM10009410_17590</name>
</gene>
<feature type="domain" description="Dystroglycan-type cadherin-like" evidence="2">
    <location>
        <begin position="1321"/>
        <end position="1413"/>
    </location>
</feature>
<dbReference type="InterPro" id="IPR057693">
    <property type="entry name" value="DUF7933"/>
</dbReference>
<dbReference type="SMART" id="SM00736">
    <property type="entry name" value="CADG"/>
    <property type="match status" value="5"/>
</dbReference>
<feature type="domain" description="Dystroglycan-type cadherin-like" evidence="2">
    <location>
        <begin position="1507"/>
        <end position="1599"/>
    </location>
</feature>
<evidence type="ECO:0000313" key="3">
    <source>
        <dbReference type="EMBL" id="GGP84928.1"/>
    </source>
</evidence>
<dbReference type="PANTHER" id="PTHR34677:SF3">
    <property type="entry name" value="BACTERIAL IG-LIKE DOMAIN-CONTAINING PROTEIN"/>
    <property type="match status" value="1"/>
</dbReference>
<accession>A0ABQ2QKL9</accession>